<organism evidence="3 4">
    <name type="scientific">Guptibacillus hwajinpoensis</name>
    <dbReference type="NCBI Taxonomy" id="208199"/>
    <lineage>
        <taxon>Bacteria</taxon>
        <taxon>Bacillati</taxon>
        <taxon>Bacillota</taxon>
        <taxon>Bacilli</taxon>
        <taxon>Bacillales</taxon>
        <taxon>Guptibacillaceae</taxon>
        <taxon>Guptibacillus</taxon>
    </lineage>
</organism>
<dbReference type="InterPro" id="IPR011048">
    <property type="entry name" value="Haem_d1_sf"/>
</dbReference>
<dbReference type="PANTHER" id="PTHR46928">
    <property type="entry name" value="MESENCHYME-SPECIFIC CELL SURFACE GLYCOPROTEIN"/>
    <property type="match status" value="1"/>
</dbReference>
<dbReference type="NCBIfam" id="NF038117">
    <property type="entry name" value="choice_anch_I"/>
    <property type="match status" value="1"/>
</dbReference>
<dbReference type="SUPFAM" id="SSF51004">
    <property type="entry name" value="C-terminal (heme d1) domain of cytochrome cd1-nitrite reductase"/>
    <property type="match status" value="1"/>
</dbReference>
<feature type="domain" description="Choice-of-anchor I" evidence="2">
    <location>
        <begin position="56"/>
        <end position="556"/>
    </location>
</feature>
<comment type="caution">
    <text evidence="3">The sequence shown here is derived from an EMBL/GenBank/DDBJ whole genome shotgun (WGS) entry which is preliminary data.</text>
</comment>
<dbReference type="Pfam" id="PF22494">
    <property type="entry name" value="choice_anch_I"/>
    <property type="match status" value="1"/>
</dbReference>
<dbReference type="Gene3D" id="2.130.10.10">
    <property type="entry name" value="YVTN repeat-like/Quinoprotein amine dehydrogenase"/>
    <property type="match status" value="1"/>
</dbReference>
<feature type="compositionally biased region" description="Basic and acidic residues" evidence="1">
    <location>
        <begin position="452"/>
        <end position="463"/>
    </location>
</feature>
<accession>A0ABU0K380</accession>
<dbReference type="InterPro" id="IPR052956">
    <property type="entry name" value="Mesenchyme-surface_protein"/>
</dbReference>
<dbReference type="PANTHER" id="PTHR46928:SF1">
    <property type="entry name" value="MESENCHYME-SPECIFIC CELL SURFACE GLYCOPROTEIN"/>
    <property type="match status" value="1"/>
</dbReference>
<dbReference type="InterPro" id="IPR015943">
    <property type="entry name" value="WD40/YVTN_repeat-like_dom_sf"/>
</dbReference>
<name>A0ABU0K380_9BACL</name>
<reference evidence="3" key="1">
    <citation type="submission" date="2023-07" db="EMBL/GenBank/DDBJ databases">
        <title>Genomic Encyclopedia of Type Strains, Phase IV (KMG-IV): sequencing the most valuable type-strain genomes for metagenomic binning, comparative biology and taxonomic classification.</title>
        <authorList>
            <person name="Goeker M."/>
        </authorList>
    </citation>
    <scope>NUCLEOTIDE SEQUENCE [LARGE SCALE GENOMIC DNA]</scope>
    <source>
        <strain evidence="3">JSM 076093</strain>
    </source>
</reference>
<evidence type="ECO:0000313" key="4">
    <source>
        <dbReference type="Proteomes" id="UP001226720"/>
    </source>
</evidence>
<dbReference type="Proteomes" id="UP001226720">
    <property type="component" value="Unassembled WGS sequence"/>
</dbReference>
<evidence type="ECO:0000259" key="2">
    <source>
        <dbReference type="Pfam" id="PF22494"/>
    </source>
</evidence>
<keyword evidence="4" id="KW-1185">Reference proteome</keyword>
<feature type="compositionally biased region" description="Low complexity" evidence="1">
    <location>
        <begin position="442"/>
        <end position="451"/>
    </location>
</feature>
<evidence type="ECO:0000313" key="3">
    <source>
        <dbReference type="EMBL" id="MDQ0483812.1"/>
    </source>
</evidence>
<dbReference type="EMBL" id="JAUSWM010000005">
    <property type="protein sequence ID" value="MDQ0483812.1"/>
    <property type="molecule type" value="Genomic_DNA"/>
</dbReference>
<protein>
    <recommendedName>
        <fullName evidence="2">Choice-of-anchor I domain-containing protein</fullName>
    </recommendedName>
</protein>
<dbReference type="InterPro" id="IPR055188">
    <property type="entry name" value="Choice_anch_I"/>
</dbReference>
<gene>
    <name evidence="3" type="ORF">QO000_002796</name>
</gene>
<feature type="region of interest" description="Disordered" evidence="1">
    <location>
        <begin position="439"/>
        <end position="467"/>
    </location>
</feature>
<proteinExistence type="predicted"/>
<evidence type="ECO:0000256" key="1">
    <source>
        <dbReference type="SAM" id="MobiDB-lite"/>
    </source>
</evidence>
<dbReference type="RefSeq" id="WP_301551707.1">
    <property type="nucleotide sequence ID" value="NZ_JAQRMZ010000004.1"/>
</dbReference>
<sequence length="616" mass="67822">MKKTPLALATIVSLSLISGYPSSSSAEKEQLTIYSDQEEMSISLVGRYKSEAALDEGGAEIVDYDKKHQRTFVVNGADQSLDILDLSSTTENSEIPLYKKVFLKDIDLGSFVPGDLTSVAVHPTSEYVAVAIPAEEKTAKGMVALFQTNGEFIKAYEVDSLPDMVTFSPNGKQLIVANEGEPKDDYSVDPEGSVSIVDVSKGAENASVNTVGFSSLDEKKIDENVRVFSPDATPAQDFEPEYIQVTPDNQKAYISLQENNAIAELDLETQTFTSVNSLGFKDHSIEGNGLDASNKSDEVDSKPLPVLGMYQPDGIVLYTVEGENYIITPNEGDSRDYTGYSEETRVADLERDTGHSIKLDADHYKGFTQKQLDQLLKDGLWNEEQLGRLKVTTANGLNKNGEYEALYSYGGRSFSVYETEEFEQLYDSGDEFERITSQALPSNFNSSNDNNVFKDRSDDKGPEPETAEVGEINGKQYAFIGLERQGGIMVYDIDNPEKPQFVTYFTSRDFSSEDGSVKGDSAPEGLKFVAAEDSPRGKAMLLAAHEVSGTVAAYEVENLSVEKKLAGTVREETASVVTKVEKNNVPEWIKYVYEKLGIKQFNSYNGESHEVEETNK</sequence>
<dbReference type="GeneID" id="301327251"/>